<dbReference type="EnsemblPlants" id="KQL04807">
    <property type="protein sequence ID" value="KQL04807"/>
    <property type="gene ID" value="SETIT_003550mg"/>
</dbReference>
<dbReference type="InParanoid" id="K3XNS7"/>
<evidence type="ECO:0000313" key="1">
    <source>
        <dbReference type="EnsemblPlants" id="KQL04807"/>
    </source>
</evidence>
<accession>K3XNS7</accession>
<protein>
    <submittedName>
        <fullName evidence="1">Uncharacterized protein</fullName>
    </submittedName>
</protein>
<keyword evidence="2" id="KW-1185">Reference proteome</keyword>
<organism evidence="1 2">
    <name type="scientific">Setaria italica</name>
    <name type="common">Foxtail millet</name>
    <name type="synonym">Panicum italicum</name>
    <dbReference type="NCBI Taxonomy" id="4555"/>
    <lineage>
        <taxon>Eukaryota</taxon>
        <taxon>Viridiplantae</taxon>
        <taxon>Streptophyta</taxon>
        <taxon>Embryophyta</taxon>
        <taxon>Tracheophyta</taxon>
        <taxon>Spermatophyta</taxon>
        <taxon>Magnoliopsida</taxon>
        <taxon>Liliopsida</taxon>
        <taxon>Poales</taxon>
        <taxon>Poaceae</taxon>
        <taxon>PACMAD clade</taxon>
        <taxon>Panicoideae</taxon>
        <taxon>Panicodae</taxon>
        <taxon>Paniceae</taxon>
        <taxon>Cenchrinae</taxon>
        <taxon>Setaria</taxon>
    </lineage>
</organism>
<reference evidence="2" key="1">
    <citation type="journal article" date="2012" name="Nat. Biotechnol.">
        <title>Reference genome sequence of the model plant Setaria.</title>
        <authorList>
            <person name="Bennetzen J.L."/>
            <person name="Schmutz J."/>
            <person name="Wang H."/>
            <person name="Percifield R."/>
            <person name="Hawkins J."/>
            <person name="Pontaroli A.C."/>
            <person name="Estep M."/>
            <person name="Feng L."/>
            <person name="Vaughn J.N."/>
            <person name="Grimwood J."/>
            <person name="Jenkins J."/>
            <person name="Barry K."/>
            <person name="Lindquist E."/>
            <person name="Hellsten U."/>
            <person name="Deshpande S."/>
            <person name="Wang X."/>
            <person name="Wu X."/>
            <person name="Mitros T."/>
            <person name="Triplett J."/>
            <person name="Yang X."/>
            <person name="Ye C.Y."/>
            <person name="Mauro-Herrera M."/>
            <person name="Wang L."/>
            <person name="Li P."/>
            <person name="Sharma M."/>
            <person name="Sharma R."/>
            <person name="Ronald P.C."/>
            <person name="Panaud O."/>
            <person name="Kellogg E.A."/>
            <person name="Brutnell T.P."/>
            <person name="Doust A.N."/>
            <person name="Tuskan G.A."/>
            <person name="Rokhsar D."/>
            <person name="Devos K.M."/>
        </authorList>
    </citation>
    <scope>NUCLEOTIDE SEQUENCE [LARGE SCALE GENOMIC DNA]</scope>
    <source>
        <strain evidence="2">cv. Yugu1</strain>
    </source>
</reference>
<reference evidence="1" key="2">
    <citation type="submission" date="2018-08" db="UniProtKB">
        <authorList>
            <consortium name="EnsemblPlants"/>
        </authorList>
    </citation>
    <scope>IDENTIFICATION</scope>
    <source>
        <strain evidence="1">Yugu1</strain>
    </source>
</reference>
<proteinExistence type="predicted"/>
<dbReference type="EMBL" id="AGNK02002920">
    <property type="status" value="NOT_ANNOTATED_CDS"/>
    <property type="molecule type" value="Genomic_DNA"/>
</dbReference>
<dbReference type="AlphaFoldDB" id="K3XNS7"/>
<dbReference type="HOGENOM" id="CLU_2516903_0_0_1"/>
<sequence>MIHGGRSFPYMSNLTFDGLWWWEFPVHVQSTVHGGESFQVCTYFHYIFTHFDEHAVLYTDGPEPKKLGLLKKTNLAEAPWIIVYG</sequence>
<dbReference type="Gramene" id="KQL04807">
    <property type="protein sequence ID" value="KQL04807"/>
    <property type="gene ID" value="SETIT_003550mg"/>
</dbReference>
<dbReference type="Proteomes" id="UP000004995">
    <property type="component" value="Unassembled WGS sequence"/>
</dbReference>
<name>K3XNS7_SETIT</name>
<evidence type="ECO:0000313" key="2">
    <source>
        <dbReference type="Proteomes" id="UP000004995"/>
    </source>
</evidence>